<dbReference type="InterPro" id="IPR029058">
    <property type="entry name" value="AB_hydrolase_fold"/>
</dbReference>
<comment type="caution">
    <text evidence="2">The sequence shown here is derived from an EMBL/GenBank/DDBJ whole genome shotgun (WGS) entry which is preliminary data.</text>
</comment>
<proteinExistence type="predicted"/>
<dbReference type="Gene3D" id="3.40.50.1820">
    <property type="entry name" value="alpha/beta hydrolase"/>
    <property type="match status" value="1"/>
</dbReference>
<dbReference type="SUPFAM" id="SSF53474">
    <property type="entry name" value="alpha/beta-Hydrolases"/>
    <property type="match status" value="1"/>
</dbReference>
<name>A0AAV5UYH9_9BILA</name>
<feature type="domain" description="Fungal lipase-type" evidence="1">
    <location>
        <begin position="69"/>
        <end position="205"/>
    </location>
</feature>
<accession>A0AAV5UYH9</accession>
<dbReference type="CDD" id="cd00519">
    <property type="entry name" value="Lipase_3"/>
    <property type="match status" value="1"/>
</dbReference>
<evidence type="ECO:0000313" key="2">
    <source>
        <dbReference type="EMBL" id="GMT12101.1"/>
    </source>
</evidence>
<dbReference type="Proteomes" id="UP001432322">
    <property type="component" value="Unassembled WGS sequence"/>
</dbReference>
<dbReference type="GO" id="GO:0006629">
    <property type="term" value="P:lipid metabolic process"/>
    <property type="evidence" value="ECO:0007669"/>
    <property type="project" value="InterPro"/>
</dbReference>
<dbReference type="PANTHER" id="PTHR45908:SF8">
    <property type="entry name" value="FUNGAL LIPASE-LIKE DOMAIN-CONTAINING PROTEIN"/>
    <property type="match status" value="1"/>
</dbReference>
<keyword evidence="3" id="KW-1185">Reference proteome</keyword>
<gene>
    <name evidence="2" type="ORF">PFISCL1PPCAC_3398</name>
</gene>
<dbReference type="Pfam" id="PF01764">
    <property type="entry name" value="Lipase_3"/>
    <property type="match status" value="1"/>
</dbReference>
<sequence>DASSPFDPEFSRNVMFPLTAAAYAPDPTACLATVSANATLVSGIIVRCDMLHDSCAGFAAQLPDKNAIVIAFRGTQGTAQLAAEVTDFITERPVPISAGGAVGPYFKNAFDSVWQGGLQSAITALSASNQGMELWITGHSLGGSMASIAAATIVEQGLWPADKIRLMTYGEPRTGNKAYAAVMDANILAMHRVVHKRDMVAHVPPPMLGYAHSRQEIFYNNDMSDIWDFVACTGDEDKKCSNNLFDMSVEDHTHYYGLEIGDWGKQGCTGATKMTHESSSAVREVEDQVKRLNAYAMIGRFNA</sequence>
<evidence type="ECO:0000313" key="3">
    <source>
        <dbReference type="Proteomes" id="UP001432322"/>
    </source>
</evidence>
<protein>
    <recommendedName>
        <fullName evidence="1">Fungal lipase-type domain-containing protein</fullName>
    </recommendedName>
</protein>
<dbReference type="EMBL" id="BTSY01000001">
    <property type="protein sequence ID" value="GMT12101.1"/>
    <property type="molecule type" value="Genomic_DNA"/>
</dbReference>
<dbReference type="InterPro" id="IPR002921">
    <property type="entry name" value="Fungal_lipase-type"/>
</dbReference>
<feature type="non-terminal residue" evidence="2">
    <location>
        <position position="1"/>
    </location>
</feature>
<evidence type="ECO:0000259" key="1">
    <source>
        <dbReference type="Pfam" id="PF01764"/>
    </source>
</evidence>
<organism evidence="2 3">
    <name type="scientific">Pristionchus fissidentatus</name>
    <dbReference type="NCBI Taxonomy" id="1538716"/>
    <lineage>
        <taxon>Eukaryota</taxon>
        <taxon>Metazoa</taxon>
        <taxon>Ecdysozoa</taxon>
        <taxon>Nematoda</taxon>
        <taxon>Chromadorea</taxon>
        <taxon>Rhabditida</taxon>
        <taxon>Rhabditina</taxon>
        <taxon>Diplogasteromorpha</taxon>
        <taxon>Diplogasteroidea</taxon>
        <taxon>Neodiplogasteridae</taxon>
        <taxon>Pristionchus</taxon>
    </lineage>
</organism>
<dbReference type="AlphaFoldDB" id="A0AAV5UYH9"/>
<reference evidence="2" key="1">
    <citation type="submission" date="2023-10" db="EMBL/GenBank/DDBJ databases">
        <title>Genome assembly of Pristionchus species.</title>
        <authorList>
            <person name="Yoshida K."/>
            <person name="Sommer R.J."/>
        </authorList>
    </citation>
    <scope>NUCLEOTIDE SEQUENCE</scope>
    <source>
        <strain evidence="2">RS5133</strain>
    </source>
</reference>
<dbReference type="PANTHER" id="PTHR45908">
    <property type="entry name" value="PROTEIN CBG11750-RELATED"/>
    <property type="match status" value="1"/>
</dbReference>